<evidence type="ECO:0000256" key="5">
    <source>
        <dbReference type="ARBA" id="ARBA00022980"/>
    </source>
</evidence>
<dbReference type="FunFam" id="1.20.58.110:FF:000001">
    <property type="entry name" value="30S ribosomal protein S20"/>
    <property type="match status" value="1"/>
</dbReference>
<dbReference type="InterPro" id="IPR002583">
    <property type="entry name" value="Ribosomal_bS20"/>
</dbReference>
<dbReference type="GO" id="GO:0006412">
    <property type="term" value="P:translation"/>
    <property type="evidence" value="ECO:0007669"/>
    <property type="project" value="UniProtKB-UniRule"/>
</dbReference>
<gene>
    <name evidence="8 9" type="primary">rpsT</name>
    <name evidence="9" type="ORF">NSA47_02395</name>
</gene>
<keyword evidence="5 8" id="KW-0689">Ribosomal protein</keyword>
<dbReference type="PANTHER" id="PTHR33398:SF1">
    <property type="entry name" value="SMALL RIBOSOMAL SUBUNIT PROTEIN BS20C"/>
    <property type="match status" value="1"/>
</dbReference>
<keyword evidence="6 8" id="KW-0687">Ribonucleoprotein</keyword>
<evidence type="ECO:0000256" key="7">
    <source>
        <dbReference type="ARBA" id="ARBA00035136"/>
    </source>
</evidence>
<proteinExistence type="inferred from homology"/>
<evidence type="ECO:0000256" key="1">
    <source>
        <dbReference type="ARBA" id="ARBA00003134"/>
    </source>
</evidence>
<comment type="function">
    <text evidence="1 8">Binds directly to 16S ribosomal RNA.</text>
</comment>
<keyword evidence="4 8" id="KW-0694">RNA-binding</keyword>
<dbReference type="Proteomes" id="UP001205748">
    <property type="component" value="Unassembled WGS sequence"/>
</dbReference>
<dbReference type="GO" id="GO:0070181">
    <property type="term" value="F:small ribosomal subunit rRNA binding"/>
    <property type="evidence" value="ECO:0007669"/>
    <property type="project" value="TreeGrafter"/>
</dbReference>
<dbReference type="InterPro" id="IPR036510">
    <property type="entry name" value="Ribosomal_bS20_sf"/>
</dbReference>
<comment type="similarity">
    <text evidence="2 8">Belongs to the bacterial ribosomal protein bS20 family.</text>
</comment>
<protein>
    <recommendedName>
        <fullName evidence="7 8">Small ribosomal subunit protein bS20</fullName>
    </recommendedName>
</protein>
<dbReference type="Pfam" id="PF01649">
    <property type="entry name" value="Ribosomal_S20p"/>
    <property type="match status" value="1"/>
</dbReference>
<keyword evidence="10" id="KW-1185">Reference proteome</keyword>
<dbReference type="GO" id="GO:0003735">
    <property type="term" value="F:structural constituent of ribosome"/>
    <property type="evidence" value="ECO:0007669"/>
    <property type="project" value="InterPro"/>
</dbReference>
<dbReference type="GO" id="GO:0015935">
    <property type="term" value="C:small ribosomal subunit"/>
    <property type="evidence" value="ECO:0007669"/>
    <property type="project" value="TreeGrafter"/>
</dbReference>
<evidence type="ECO:0000313" key="10">
    <source>
        <dbReference type="Proteomes" id="UP001205748"/>
    </source>
</evidence>
<accession>A0AAE3HEU0</accession>
<dbReference type="PANTHER" id="PTHR33398">
    <property type="entry name" value="30S RIBOSOMAL PROTEIN S20"/>
    <property type="match status" value="1"/>
</dbReference>
<organism evidence="9 10">
    <name type="scientific">Irregularibacter muris</name>
    <dbReference type="NCBI Taxonomy" id="1796619"/>
    <lineage>
        <taxon>Bacteria</taxon>
        <taxon>Bacillati</taxon>
        <taxon>Bacillota</taxon>
        <taxon>Clostridia</taxon>
        <taxon>Eubacteriales</taxon>
        <taxon>Eubacteriaceae</taxon>
        <taxon>Irregularibacter</taxon>
    </lineage>
</organism>
<dbReference type="EMBL" id="JANKAS010000002">
    <property type="protein sequence ID" value="MCR1897838.1"/>
    <property type="molecule type" value="Genomic_DNA"/>
</dbReference>
<dbReference type="NCBIfam" id="TIGR00029">
    <property type="entry name" value="S20"/>
    <property type="match status" value="1"/>
</dbReference>
<dbReference type="Gene3D" id="1.20.58.110">
    <property type="entry name" value="Ribosomal protein S20"/>
    <property type="match status" value="1"/>
</dbReference>
<dbReference type="GO" id="GO:0005829">
    <property type="term" value="C:cytosol"/>
    <property type="evidence" value="ECO:0007669"/>
    <property type="project" value="TreeGrafter"/>
</dbReference>
<comment type="caution">
    <text evidence="9">The sequence shown here is derived from an EMBL/GenBank/DDBJ whole genome shotgun (WGS) entry which is preliminary data.</text>
</comment>
<dbReference type="HAMAP" id="MF_00500">
    <property type="entry name" value="Ribosomal_bS20"/>
    <property type="match status" value="1"/>
</dbReference>
<reference evidence="9" key="1">
    <citation type="submission" date="2022-07" db="EMBL/GenBank/DDBJ databases">
        <title>Enhanced cultured diversity of the mouse gut microbiota enables custom-made synthetic communities.</title>
        <authorList>
            <person name="Afrizal A."/>
        </authorList>
    </citation>
    <scope>NUCLEOTIDE SEQUENCE</scope>
    <source>
        <strain evidence="9">DSM 28593</strain>
    </source>
</reference>
<dbReference type="RefSeq" id="WP_257529288.1">
    <property type="nucleotide sequence ID" value="NZ_JANKAS010000002.1"/>
</dbReference>
<keyword evidence="3 8" id="KW-0699">rRNA-binding</keyword>
<dbReference type="AlphaFoldDB" id="A0AAE3HEU0"/>
<evidence type="ECO:0000256" key="3">
    <source>
        <dbReference type="ARBA" id="ARBA00022730"/>
    </source>
</evidence>
<name>A0AAE3HEU0_9FIRM</name>
<evidence type="ECO:0000256" key="6">
    <source>
        <dbReference type="ARBA" id="ARBA00023274"/>
    </source>
</evidence>
<evidence type="ECO:0000313" key="9">
    <source>
        <dbReference type="EMBL" id="MCR1897838.1"/>
    </source>
</evidence>
<dbReference type="SUPFAM" id="SSF46992">
    <property type="entry name" value="Ribosomal protein S20"/>
    <property type="match status" value="1"/>
</dbReference>
<evidence type="ECO:0000256" key="8">
    <source>
        <dbReference type="HAMAP-Rule" id="MF_00500"/>
    </source>
</evidence>
<evidence type="ECO:0000256" key="4">
    <source>
        <dbReference type="ARBA" id="ARBA00022884"/>
    </source>
</evidence>
<evidence type="ECO:0000256" key="2">
    <source>
        <dbReference type="ARBA" id="ARBA00007634"/>
    </source>
</evidence>
<sequence length="86" mass="9611">MANIKSAIKRVQVAEFKTRRNKMTMTNLKTTMRKFNEAVEKGDKDTAQNFFVAATKKLDKAAAKGILHPNAAARKKSSLSKKLNVM</sequence>